<feature type="signal peptide" evidence="1">
    <location>
        <begin position="1"/>
        <end position="19"/>
    </location>
</feature>
<evidence type="ECO:0000313" key="4">
    <source>
        <dbReference type="Proteomes" id="UP000823561"/>
    </source>
</evidence>
<protein>
    <recommendedName>
        <fullName evidence="2">Snake toxin/toxin-like domain-containing protein</fullName>
    </recommendedName>
</protein>
<reference evidence="3" key="1">
    <citation type="submission" date="2020-10" db="EMBL/GenBank/DDBJ databases">
        <title>Chromosome-scale genome assembly of the Allis shad, Alosa alosa.</title>
        <authorList>
            <person name="Margot Z."/>
            <person name="Christophe K."/>
            <person name="Cabau C."/>
            <person name="Louis A."/>
            <person name="Berthelot C."/>
            <person name="Parey E."/>
            <person name="Roest Crollius H."/>
            <person name="Montfort J."/>
            <person name="Robinson-Rechavi M."/>
            <person name="Bucao C."/>
            <person name="Bouchez O."/>
            <person name="Gislard M."/>
            <person name="Lluch J."/>
            <person name="Milhes M."/>
            <person name="Lampietro C."/>
            <person name="Lopez Roques C."/>
            <person name="Donnadieu C."/>
            <person name="Braasch I."/>
            <person name="Desvignes T."/>
            <person name="Postlethwait J."/>
            <person name="Bobe J."/>
            <person name="Guiguen Y."/>
        </authorList>
    </citation>
    <scope>NUCLEOTIDE SEQUENCE</scope>
    <source>
        <strain evidence="3">M-15738</strain>
        <tissue evidence="3">Blood</tissue>
    </source>
</reference>
<accession>A0AAV6FHA1</accession>
<dbReference type="SUPFAM" id="SSF57302">
    <property type="entry name" value="Snake toxin-like"/>
    <property type="match status" value="1"/>
</dbReference>
<evidence type="ECO:0000313" key="3">
    <source>
        <dbReference type="EMBL" id="KAG5262188.1"/>
    </source>
</evidence>
<feature type="domain" description="Snake toxin/toxin-like" evidence="2">
    <location>
        <begin position="20"/>
        <end position="87"/>
    </location>
</feature>
<evidence type="ECO:0000256" key="1">
    <source>
        <dbReference type="SAM" id="SignalP"/>
    </source>
</evidence>
<gene>
    <name evidence="3" type="ORF">AALO_G00293200</name>
</gene>
<sequence>MRLVFICALLMLSVSFGEALKCNFCTSEGDSCVPSTQTCPSYMNTCGIVLIMYPMHIIRSCMTYDLCQNWMHMRNVSAICCSTDLCN</sequence>
<comment type="caution">
    <text evidence="3">The sequence shown here is derived from an EMBL/GenBank/DDBJ whole genome shotgun (WGS) entry which is preliminary data.</text>
</comment>
<dbReference type="EMBL" id="JADWDJ010000023">
    <property type="protein sequence ID" value="KAG5262188.1"/>
    <property type="molecule type" value="Genomic_DNA"/>
</dbReference>
<organism evidence="3 4">
    <name type="scientific">Alosa alosa</name>
    <name type="common">allis shad</name>
    <dbReference type="NCBI Taxonomy" id="278164"/>
    <lineage>
        <taxon>Eukaryota</taxon>
        <taxon>Metazoa</taxon>
        <taxon>Chordata</taxon>
        <taxon>Craniata</taxon>
        <taxon>Vertebrata</taxon>
        <taxon>Euteleostomi</taxon>
        <taxon>Actinopterygii</taxon>
        <taxon>Neopterygii</taxon>
        <taxon>Teleostei</taxon>
        <taxon>Clupei</taxon>
        <taxon>Clupeiformes</taxon>
        <taxon>Clupeoidei</taxon>
        <taxon>Clupeidae</taxon>
        <taxon>Alosa</taxon>
    </lineage>
</organism>
<dbReference type="InterPro" id="IPR035076">
    <property type="entry name" value="Toxin/TOLIP"/>
</dbReference>
<dbReference type="Gene3D" id="2.10.60.10">
    <property type="entry name" value="CD59"/>
    <property type="match status" value="1"/>
</dbReference>
<evidence type="ECO:0000259" key="2">
    <source>
        <dbReference type="Pfam" id="PF00087"/>
    </source>
</evidence>
<dbReference type="Proteomes" id="UP000823561">
    <property type="component" value="Chromosome 23"/>
</dbReference>
<dbReference type="Pfam" id="PF00087">
    <property type="entry name" value="Toxin_TOLIP"/>
    <property type="match status" value="1"/>
</dbReference>
<name>A0AAV6FHA1_9TELE</name>
<keyword evidence="4" id="KW-1185">Reference proteome</keyword>
<keyword evidence="1" id="KW-0732">Signal</keyword>
<proteinExistence type="predicted"/>
<dbReference type="AlphaFoldDB" id="A0AAV6FHA1"/>
<dbReference type="InterPro" id="IPR045860">
    <property type="entry name" value="Snake_toxin-like_sf"/>
</dbReference>
<feature type="chain" id="PRO_5043316329" description="Snake toxin/toxin-like domain-containing protein" evidence="1">
    <location>
        <begin position="20"/>
        <end position="87"/>
    </location>
</feature>